<gene>
    <name evidence="1" type="ORF">HNQ93_002556</name>
</gene>
<reference evidence="1 2" key="1">
    <citation type="submission" date="2020-08" db="EMBL/GenBank/DDBJ databases">
        <title>Genomic Encyclopedia of Type Strains, Phase IV (KMG-IV): sequencing the most valuable type-strain genomes for metagenomic binning, comparative biology and taxonomic classification.</title>
        <authorList>
            <person name="Goeker M."/>
        </authorList>
    </citation>
    <scope>NUCLEOTIDE SEQUENCE [LARGE SCALE GENOMIC DNA]</scope>
    <source>
        <strain evidence="1 2">DSM 26718</strain>
    </source>
</reference>
<keyword evidence="2" id="KW-1185">Reference proteome</keyword>
<sequence>MQYVLSVVVALPLAALVGVVAWQGWKALLNWCS</sequence>
<dbReference type="EMBL" id="JACHGG010000003">
    <property type="protein sequence ID" value="MBB6059696.1"/>
    <property type="molecule type" value="Genomic_DNA"/>
</dbReference>
<comment type="caution">
    <text evidence="1">The sequence shown here is derived from an EMBL/GenBank/DDBJ whole genome shotgun (WGS) entry which is preliminary data.</text>
</comment>
<evidence type="ECO:0000313" key="2">
    <source>
        <dbReference type="Proteomes" id="UP000532746"/>
    </source>
</evidence>
<protein>
    <submittedName>
        <fullName evidence="1">Type II secretory pathway component PulJ</fullName>
    </submittedName>
</protein>
<evidence type="ECO:0000313" key="1">
    <source>
        <dbReference type="EMBL" id="MBB6059696.1"/>
    </source>
</evidence>
<dbReference type="Proteomes" id="UP000532746">
    <property type="component" value="Unassembled WGS sequence"/>
</dbReference>
<proteinExistence type="predicted"/>
<accession>A0A7W9T1G6</accession>
<organism evidence="1 2">
    <name type="scientific">Hymenobacter luteus</name>
    <dbReference type="NCBI Taxonomy" id="1411122"/>
    <lineage>
        <taxon>Bacteria</taxon>
        <taxon>Pseudomonadati</taxon>
        <taxon>Bacteroidota</taxon>
        <taxon>Cytophagia</taxon>
        <taxon>Cytophagales</taxon>
        <taxon>Hymenobacteraceae</taxon>
        <taxon>Hymenobacter</taxon>
    </lineage>
</organism>
<name>A0A7W9T1G6_9BACT</name>
<dbReference type="AlphaFoldDB" id="A0A7W9T1G6"/>